<proteinExistence type="predicted"/>
<dbReference type="HOGENOM" id="CLU_212530_0_0_9"/>
<feature type="compositionally biased region" description="Low complexity" evidence="1">
    <location>
        <begin position="11"/>
        <end position="23"/>
    </location>
</feature>
<organism evidence="2 3">
    <name type="scientific">Brevibacillus panacihumi W25</name>
    <dbReference type="NCBI Taxonomy" id="1408254"/>
    <lineage>
        <taxon>Bacteria</taxon>
        <taxon>Bacillati</taxon>
        <taxon>Bacillota</taxon>
        <taxon>Bacilli</taxon>
        <taxon>Bacillales</taxon>
        <taxon>Paenibacillaceae</taxon>
        <taxon>Brevibacillus</taxon>
    </lineage>
</organism>
<feature type="region of interest" description="Disordered" evidence="1">
    <location>
        <begin position="1"/>
        <end position="55"/>
    </location>
</feature>
<dbReference type="PATRIC" id="fig|1408254.3.peg.2693"/>
<reference evidence="2 3" key="1">
    <citation type="journal article" date="2014" name="Genome Announc.">
        <title>Draft Genome Sequence of Brevibacillus panacihumi Strain W25, a Halotolerant Hydrocarbon-Degrading Bacterium.</title>
        <authorList>
            <person name="Wang X."/>
            <person name="Jin D."/>
            <person name="Zhou L."/>
            <person name="Wu L."/>
            <person name="An W."/>
            <person name="Chen Y."/>
            <person name="Zhao L."/>
        </authorList>
    </citation>
    <scope>NUCLEOTIDE SEQUENCE [LARGE SCALE GENOMIC DNA]</scope>
    <source>
        <strain evidence="2 3">W25</strain>
    </source>
</reference>
<dbReference type="AlphaFoldDB" id="V6M905"/>
<evidence type="ECO:0000313" key="3">
    <source>
        <dbReference type="Proteomes" id="UP000017973"/>
    </source>
</evidence>
<dbReference type="Proteomes" id="UP000017973">
    <property type="component" value="Unassembled WGS sequence"/>
</dbReference>
<gene>
    <name evidence="2" type="ORF">T458_13655</name>
</gene>
<keyword evidence="3" id="KW-1185">Reference proteome</keyword>
<comment type="caution">
    <text evidence="2">The sequence shown here is derived from an EMBL/GenBank/DDBJ whole genome shotgun (WGS) entry which is preliminary data.</text>
</comment>
<dbReference type="EMBL" id="AYJU01000016">
    <property type="protein sequence ID" value="EST54365.1"/>
    <property type="molecule type" value="Genomic_DNA"/>
</dbReference>
<accession>V6M905</accession>
<dbReference type="RefSeq" id="WP_023556648.1">
    <property type="nucleotide sequence ID" value="NZ_KI629782.1"/>
</dbReference>
<sequence>MKNQDEQKDQSTSTENVTSSNSSLDESEIEKRHQFQMFPTPDEKFASKVITELED</sequence>
<evidence type="ECO:0000313" key="2">
    <source>
        <dbReference type="EMBL" id="EST54365.1"/>
    </source>
</evidence>
<protein>
    <submittedName>
        <fullName evidence="2">Uncharacterized protein</fullName>
    </submittedName>
</protein>
<evidence type="ECO:0000256" key="1">
    <source>
        <dbReference type="SAM" id="MobiDB-lite"/>
    </source>
</evidence>
<name>V6M905_9BACL</name>